<dbReference type="AlphaFoldDB" id="A0A3Q7EY54"/>
<protein>
    <recommendedName>
        <fullName evidence="1">Reverse transcriptase domain-containing protein</fullName>
    </recommendedName>
</protein>
<dbReference type="PROSITE" id="PS50878">
    <property type="entry name" value="RT_POL"/>
    <property type="match status" value="1"/>
</dbReference>
<dbReference type="STRING" id="4081.A0A3Q7EY54"/>
<proteinExistence type="predicted"/>
<dbReference type="Gramene" id="Solyc02g055393.1.1">
    <property type="protein sequence ID" value="Solyc02g055393.1.1"/>
    <property type="gene ID" value="Solyc02g055393.1"/>
</dbReference>
<name>A0A3Q7EY54_SOLLC</name>
<reference evidence="2" key="1">
    <citation type="journal article" date="2012" name="Nature">
        <title>The tomato genome sequence provides insights into fleshy fruit evolution.</title>
        <authorList>
            <consortium name="Tomato Genome Consortium"/>
        </authorList>
    </citation>
    <scope>NUCLEOTIDE SEQUENCE [LARGE SCALE GENOMIC DNA]</scope>
    <source>
        <strain evidence="2">cv. Heinz 1706</strain>
    </source>
</reference>
<dbReference type="InterPro" id="IPR043128">
    <property type="entry name" value="Rev_trsase/Diguanyl_cyclase"/>
</dbReference>
<sequence>MQIVKGFKRGEPTFLATLVGGVESCFEAVPLSQCIEQVLSENRDVMPEELSQRLPPQKEVDHQIELPSKASFGGPVFFQKKKERTLRLCIDYRALNKVTVKNKYPIPLIVDLFNRLGQAKGFTKMDLRKGYYQVWIAEGEKPKTTCVTRYGAFEWLVMPFCLTNAPAPFCTLMKKLFHQYLDQFVGIYLDDIVIYSNSMKDHVEHLCKVFKVLRENDLCVKREKCSFTQLTVQFLGHTISHGEIRMDGDMVEAIKNWEAPTKVLELRSFLGLANYCQRFIFSYLAIAAPLTDLP</sequence>
<evidence type="ECO:0000313" key="2">
    <source>
        <dbReference type="EnsemblPlants" id="Solyc02g055393.1.1"/>
    </source>
</evidence>
<dbReference type="SUPFAM" id="SSF56672">
    <property type="entry name" value="DNA/RNA polymerases"/>
    <property type="match status" value="1"/>
</dbReference>
<reference evidence="2" key="2">
    <citation type="submission" date="2019-01" db="UniProtKB">
        <authorList>
            <consortium name="EnsemblPlants"/>
        </authorList>
    </citation>
    <scope>IDENTIFICATION</scope>
    <source>
        <strain evidence="2">cv. Heinz 1706</strain>
    </source>
</reference>
<dbReference type="Pfam" id="PF00078">
    <property type="entry name" value="RVT_1"/>
    <property type="match status" value="1"/>
</dbReference>
<feature type="domain" description="Reverse transcriptase" evidence="1">
    <location>
        <begin position="60"/>
        <end position="239"/>
    </location>
</feature>
<evidence type="ECO:0000259" key="1">
    <source>
        <dbReference type="PROSITE" id="PS50878"/>
    </source>
</evidence>
<dbReference type="EnsemblPlants" id="Solyc02g055393.1.1">
    <property type="protein sequence ID" value="Solyc02g055393.1.1"/>
    <property type="gene ID" value="Solyc02g055393.1"/>
</dbReference>
<dbReference type="InParanoid" id="A0A3Q7EY54"/>
<dbReference type="OMA" id="GVESCFE"/>
<dbReference type="PANTHER" id="PTHR24559">
    <property type="entry name" value="TRANSPOSON TY3-I GAG-POL POLYPROTEIN"/>
    <property type="match status" value="1"/>
</dbReference>
<dbReference type="Proteomes" id="UP000004994">
    <property type="component" value="Chromosome 2"/>
</dbReference>
<dbReference type="Gene3D" id="3.30.70.270">
    <property type="match status" value="2"/>
</dbReference>
<accession>A0A3Q7EY54</accession>
<dbReference type="Gene3D" id="3.10.10.10">
    <property type="entry name" value="HIV Type 1 Reverse Transcriptase, subunit A, domain 1"/>
    <property type="match status" value="1"/>
</dbReference>
<organism evidence="2">
    <name type="scientific">Solanum lycopersicum</name>
    <name type="common">Tomato</name>
    <name type="synonym">Lycopersicon esculentum</name>
    <dbReference type="NCBI Taxonomy" id="4081"/>
    <lineage>
        <taxon>Eukaryota</taxon>
        <taxon>Viridiplantae</taxon>
        <taxon>Streptophyta</taxon>
        <taxon>Embryophyta</taxon>
        <taxon>Tracheophyta</taxon>
        <taxon>Spermatophyta</taxon>
        <taxon>Magnoliopsida</taxon>
        <taxon>eudicotyledons</taxon>
        <taxon>Gunneridae</taxon>
        <taxon>Pentapetalae</taxon>
        <taxon>asterids</taxon>
        <taxon>lamiids</taxon>
        <taxon>Solanales</taxon>
        <taxon>Solanaceae</taxon>
        <taxon>Solanoideae</taxon>
        <taxon>Solaneae</taxon>
        <taxon>Solanum</taxon>
        <taxon>Solanum subgen. Lycopersicon</taxon>
    </lineage>
</organism>
<dbReference type="InterPro" id="IPR000477">
    <property type="entry name" value="RT_dom"/>
</dbReference>
<dbReference type="PANTHER" id="PTHR24559:SF436">
    <property type="entry name" value="RNA-DIRECTED DNA POLYMERASE HOMOLOG"/>
    <property type="match status" value="1"/>
</dbReference>
<dbReference type="InterPro" id="IPR043502">
    <property type="entry name" value="DNA/RNA_pol_sf"/>
</dbReference>
<dbReference type="InterPro" id="IPR053134">
    <property type="entry name" value="RNA-dir_DNA_polymerase"/>
</dbReference>
<evidence type="ECO:0000313" key="3">
    <source>
        <dbReference type="Proteomes" id="UP000004994"/>
    </source>
</evidence>
<dbReference type="CDD" id="cd01647">
    <property type="entry name" value="RT_LTR"/>
    <property type="match status" value="1"/>
</dbReference>
<keyword evidence="3" id="KW-1185">Reference proteome</keyword>